<keyword evidence="5" id="KW-1185">Reference proteome</keyword>
<gene>
    <name evidence="4" type="ORF">BGE01nite_15460</name>
</gene>
<evidence type="ECO:0000259" key="3">
    <source>
        <dbReference type="PROSITE" id="PS51371"/>
    </source>
</evidence>
<dbReference type="InterPro" id="IPR000644">
    <property type="entry name" value="CBS_dom"/>
</dbReference>
<proteinExistence type="predicted"/>
<dbReference type="Proteomes" id="UP000321577">
    <property type="component" value="Unassembled WGS sequence"/>
</dbReference>
<dbReference type="PROSITE" id="PS51371">
    <property type="entry name" value="CBS"/>
    <property type="match status" value="2"/>
</dbReference>
<keyword evidence="4" id="KW-0418">Kinase</keyword>
<dbReference type="PANTHER" id="PTHR43080:SF2">
    <property type="entry name" value="CBS DOMAIN-CONTAINING PROTEIN"/>
    <property type="match status" value="1"/>
</dbReference>
<dbReference type="GO" id="GO:0016301">
    <property type="term" value="F:kinase activity"/>
    <property type="evidence" value="ECO:0007669"/>
    <property type="project" value="UniProtKB-KW"/>
</dbReference>
<dbReference type="SUPFAM" id="SSF54631">
    <property type="entry name" value="CBS-domain pair"/>
    <property type="match status" value="1"/>
</dbReference>
<keyword evidence="4" id="KW-0808">Transferase</keyword>
<feature type="domain" description="CBS" evidence="3">
    <location>
        <begin position="14"/>
        <end position="70"/>
    </location>
</feature>
<dbReference type="SMART" id="SM00116">
    <property type="entry name" value="CBS"/>
    <property type="match status" value="2"/>
</dbReference>
<evidence type="ECO:0000313" key="4">
    <source>
        <dbReference type="EMBL" id="GEP42255.1"/>
    </source>
</evidence>
<evidence type="ECO:0000256" key="1">
    <source>
        <dbReference type="ARBA" id="ARBA00023122"/>
    </source>
</evidence>
<name>A0A512M688_9BACT</name>
<dbReference type="Pfam" id="PF00571">
    <property type="entry name" value="CBS"/>
    <property type="match status" value="2"/>
</dbReference>
<dbReference type="Gene3D" id="3.10.580.10">
    <property type="entry name" value="CBS-domain"/>
    <property type="match status" value="1"/>
</dbReference>
<dbReference type="InterPro" id="IPR044725">
    <property type="entry name" value="CBSX3_CBS_dom"/>
</dbReference>
<dbReference type="CDD" id="cd04623">
    <property type="entry name" value="CBS_pair_bac_euk"/>
    <property type="match status" value="1"/>
</dbReference>
<sequence>MEIKTAAKTLLEHKNREVWTISPNVTVLEAIKTMAENNVGALPVVEGGKLVGMISERDYTRKVMLKGRSSKDTPVGDIMSRDLVTVSPDQSVSECMSIITENRVRHLPVVDGTQLVGIISIGDLVRWTIATQRMTIEQLEAYIAGGYPG</sequence>
<dbReference type="InterPro" id="IPR046342">
    <property type="entry name" value="CBS_dom_sf"/>
</dbReference>
<evidence type="ECO:0000256" key="2">
    <source>
        <dbReference type="PROSITE-ProRule" id="PRU00703"/>
    </source>
</evidence>
<protein>
    <submittedName>
        <fullName evidence="4">Histidine kinase</fullName>
    </submittedName>
</protein>
<feature type="domain" description="CBS" evidence="3">
    <location>
        <begin position="79"/>
        <end position="136"/>
    </location>
</feature>
<keyword evidence="1 2" id="KW-0129">CBS domain</keyword>
<evidence type="ECO:0000313" key="5">
    <source>
        <dbReference type="Proteomes" id="UP000321577"/>
    </source>
</evidence>
<dbReference type="PANTHER" id="PTHR43080">
    <property type="entry name" value="CBS DOMAIN-CONTAINING PROTEIN CBSX3, MITOCHONDRIAL"/>
    <property type="match status" value="1"/>
</dbReference>
<dbReference type="AlphaFoldDB" id="A0A512M688"/>
<dbReference type="InterPro" id="IPR051257">
    <property type="entry name" value="Diverse_CBS-Domain"/>
</dbReference>
<organism evidence="4 5">
    <name type="scientific">Brevifollis gellanilyticus</name>
    <dbReference type="NCBI Taxonomy" id="748831"/>
    <lineage>
        <taxon>Bacteria</taxon>
        <taxon>Pseudomonadati</taxon>
        <taxon>Verrucomicrobiota</taxon>
        <taxon>Verrucomicrobiia</taxon>
        <taxon>Verrucomicrobiales</taxon>
        <taxon>Verrucomicrobiaceae</taxon>
    </lineage>
</organism>
<reference evidence="4 5" key="1">
    <citation type="submission" date="2019-07" db="EMBL/GenBank/DDBJ databases">
        <title>Whole genome shotgun sequence of Brevifollis gellanilyticus NBRC 108608.</title>
        <authorList>
            <person name="Hosoyama A."/>
            <person name="Uohara A."/>
            <person name="Ohji S."/>
            <person name="Ichikawa N."/>
        </authorList>
    </citation>
    <scope>NUCLEOTIDE SEQUENCE [LARGE SCALE GENOMIC DNA]</scope>
    <source>
        <strain evidence="4 5">NBRC 108608</strain>
    </source>
</reference>
<dbReference type="EMBL" id="BKAG01000008">
    <property type="protein sequence ID" value="GEP42255.1"/>
    <property type="molecule type" value="Genomic_DNA"/>
</dbReference>
<comment type="caution">
    <text evidence="4">The sequence shown here is derived from an EMBL/GenBank/DDBJ whole genome shotgun (WGS) entry which is preliminary data.</text>
</comment>
<accession>A0A512M688</accession>